<sequence length="257" mass="28803">MQIHIRRWTLIGMSLVAVLCAASWAHAATTTVRIGIGEYPPFKVESELGGGALTEIVVESFKAKNITASVDWVPNNRAIAGVMAGYFDGSFGWAHSPERDEALLFSSKPIYTYRMVFVQRAGEQRDWNSLADLAGMRIGITRGNFYSQPFADLKAQGVLTTDEASDDTNSLQKLLRKRIDLFPLEYSVARYLMASKLDAGEGAQLTVQDKPFWTVPIHFVVSKKVPNAQELIDAFDAGYRELQRTKRIDVLERKLRR</sequence>
<keyword evidence="5" id="KW-1185">Reference proteome</keyword>
<proteinExistence type="predicted"/>
<dbReference type="PANTHER" id="PTHR35936:SF25">
    <property type="entry name" value="ABC TRANSPORTER SUBSTRATE-BINDING PROTEIN"/>
    <property type="match status" value="1"/>
</dbReference>
<reference evidence="4 5" key="1">
    <citation type="submission" date="2017-01" db="EMBL/GenBank/DDBJ databases">
        <authorList>
            <person name="Mah S.A."/>
            <person name="Swanson W.J."/>
            <person name="Moy G.W."/>
            <person name="Vacquier V.D."/>
        </authorList>
    </citation>
    <scope>NUCLEOTIDE SEQUENCE [LARGE SCALE GENOMIC DNA]</scope>
    <source>
        <strain evidence="4 5">DSM 22694</strain>
    </source>
</reference>
<dbReference type="InterPro" id="IPR001638">
    <property type="entry name" value="Solute-binding_3/MltF_N"/>
</dbReference>
<evidence type="ECO:0000259" key="3">
    <source>
        <dbReference type="SMART" id="SM00062"/>
    </source>
</evidence>
<dbReference type="eggNOG" id="COG0834">
    <property type="taxonomic scope" value="Bacteria"/>
</dbReference>
<dbReference type="STRING" id="1484693.RS694_06055"/>
<dbReference type="Gene3D" id="3.40.190.10">
    <property type="entry name" value="Periplasmic binding protein-like II"/>
    <property type="match status" value="2"/>
</dbReference>
<evidence type="ECO:0000313" key="4">
    <source>
        <dbReference type="EMBL" id="APW42139.1"/>
    </source>
</evidence>
<dbReference type="EMBL" id="CP019239">
    <property type="protein sequence ID" value="APW42139.1"/>
    <property type="molecule type" value="Genomic_DNA"/>
</dbReference>
<evidence type="ECO:0000313" key="5">
    <source>
        <dbReference type="Proteomes" id="UP000186110"/>
    </source>
</evidence>
<dbReference type="RefSeq" id="WP_076069462.1">
    <property type="nucleotide sequence ID" value="NZ_CP019239.1"/>
</dbReference>
<keyword evidence="1 2" id="KW-0732">Signal</keyword>
<name>A0A1P8K835_9BURK</name>
<organism evidence="4 5">
    <name type="scientific">Rhodoferax saidenbachensis</name>
    <dbReference type="NCBI Taxonomy" id="1484693"/>
    <lineage>
        <taxon>Bacteria</taxon>
        <taxon>Pseudomonadati</taxon>
        <taxon>Pseudomonadota</taxon>
        <taxon>Betaproteobacteria</taxon>
        <taxon>Burkholderiales</taxon>
        <taxon>Comamonadaceae</taxon>
        <taxon>Rhodoferax</taxon>
    </lineage>
</organism>
<dbReference type="Proteomes" id="UP000186110">
    <property type="component" value="Chromosome"/>
</dbReference>
<feature type="signal peptide" evidence="2">
    <location>
        <begin position="1"/>
        <end position="27"/>
    </location>
</feature>
<dbReference type="PANTHER" id="PTHR35936">
    <property type="entry name" value="MEMBRANE-BOUND LYTIC MUREIN TRANSGLYCOSYLASE F"/>
    <property type="match status" value="1"/>
</dbReference>
<protein>
    <recommendedName>
        <fullName evidence="3">Solute-binding protein family 3/N-terminal domain-containing protein</fullName>
    </recommendedName>
</protein>
<feature type="domain" description="Solute-binding protein family 3/N-terminal" evidence="3">
    <location>
        <begin position="31"/>
        <end position="253"/>
    </location>
</feature>
<accession>A0A1P8K835</accession>
<evidence type="ECO:0000256" key="1">
    <source>
        <dbReference type="ARBA" id="ARBA00022729"/>
    </source>
</evidence>
<dbReference type="SMART" id="SM00062">
    <property type="entry name" value="PBPb"/>
    <property type="match status" value="1"/>
</dbReference>
<feature type="chain" id="PRO_5012681652" description="Solute-binding protein family 3/N-terminal domain-containing protein" evidence="2">
    <location>
        <begin position="28"/>
        <end position="257"/>
    </location>
</feature>
<gene>
    <name evidence="4" type="ORF">RS694_06055</name>
</gene>
<dbReference type="SUPFAM" id="SSF53850">
    <property type="entry name" value="Periplasmic binding protein-like II"/>
    <property type="match status" value="1"/>
</dbReference>
<dbReference type="KEGG" id="rsb:RS694_06055"/>
<evidence type="ECO:0000256" key="2">
    <source>
        <dbReference type="SAM" id="SignalP"/>
    </source>
</evidence>
<dbReference type="AlphaFoldDB" id="A0A1P8K835"/>